<feature type="compositionally biased region" description="Basic and acidic residues" evidence="4">
    <location>
        <begin position="655"/>
        <end position="692"/>
    </location>
</feature>
<name>A0A210QL55_MIZYE</name>
<feature type="region of interest" description="Disordered" evidence="4">
    <location>
        <begin position="655"/>
        <end position="698"/>
    </location>
</feature>
<dbReference type="EMBL" id="NEDP02003088">
    <property type="protein sequence ID" value="OWF49477.1"/>
    <property type="molecule type" value="Genomic_DNA"/>
</dbReference>
<dbReference type="PROSITE" id="PS50014">
    <property type="entry name" value="BROMODOMAIN_2"/>
    <property type="match status" value="1"/>
</dbReference>
<dbReference type="STRING" id="6573.A0A210QL55"/>
<dbReference type="OrthoDB" id="1742084at2759"/>
<keyword evidence="7" id="KW-1185">Reference proteome</keyword>
<dbReference type="CDD" id="cd05507">
    <property type="entry name" value="Bromo_brd8_like"/>
    <property type="match status" value="1"/>
</dbReference>
<feature type="coiled-coil region" evidence="3">
    <location>
        <begin position="113"/>
        <end position="184"/>
    </location>
</feature>
<feature type="domain" description="Bromo" evidence="5">
    <location>
        <begin position="557"/>
        <end position="627"/>
    </location>
</feature>
<dbReference type="InterPro" id="IPR037966">
    <property type="entry name" value="Brd8_Bromo_dom"/>
</dbReference>
<evidence type="ECO:0000313" key="6">
    <source>
        <dbReference type="EMBL" id="OWF49477.1"/>
    </source>
</evidence>
<evidence type="ECO:0000313" key="7">
    <source>
        <dbReference type="Proteomes" id="UP000242188"/>
    </source>
</evidence>
<dbReference type="Pfam" id="PF00439">
    <property type="entry name" value="Bromodomain"/>
    <property type="match status" value="1"/>
</dbReference>
<dbReference type="PRINTS" id="PR00503">
    <property type="entry name" value="BROMODOMAIN"/>
</dbReference>
<keyword evidence="3" id="KW-0175">Coiled coil</keyword>
<protein>
    <submittedName>
        <fullName evidence="6">Bromodomain-containing protein 8</fullName>
    </submittedName>
</protein>
<dbReference type="SMART" id="SM00297">
    <property type="entry name" value="BROMO"/>
    <property type="match status" value="1"/>
</dbReference>
<keyword evidence="1 2" id="KW-0103">Bromodomain</keyword>
<evidence type="ECO:0000256" key="1">
    <source>
        <dbReference type="ARBA" id="ARBA00023117"/>
    </source>
</evidence>
<dbReference type="InterPro" id="IPR036427">
    <property type="entry name" value="Bromodomain-like_sf"/>
</dbReference>
<dbReference type="Proteomes" id="UP000242188">
    <property type="component" value="Unassembled WGS sequence"/>
</dbReference>
<dbReference type="PANTHER" id="PTHR15398">
    <property type="entry name" value="BROMODOMAIN-CONTAINING PROTEIN 8"/>
    <property type="match status" value="1"/>
</dbReference>
<feature type="region of interest" description="Disordered" evidence="4">
    <location>
        <begin position="205"/>
        <end position="251"/>
    </location>
</feature>
<accession>A0A210QL55</accession>
<dbReference type="GO" id="GO:0035267">
    <property type="term" value="C:NuA4 histone acetyltransferase complex"/>
    <property type="evidence" value="ECO:0007669"/>
    <property type="project" value="TreeGrafter"/>
</dbReference>
<feature type="compositionally biased region" description="Low complexity" evidence="4">
    <location>
        <begin position="440"/>
        <end position="450"/>
    </location>
</feature>
<dbReference type="PANTHER" id="PTHR15398:SF4">
    <property type="entry name" value="BROMODOMAIN-CONTAINING PROTEIN 8 ISOFORM X1"/>
    <property type="match status" value="1"/>
</dbReference>
<feature type="compositionally biased region" description="Low complexity" evidence="4">
    <location>
        <begin position="307"/>
        <end position="316"/>
    </location>
</feature>
<evidence type="ECO:0000259" key="5">
    <source>
        <dbReference type="PROSITE" id="PS50014"/>
    </source>
</evidence>
<feature type="compositionally biased region" description="Acidic residues" evidence="4">
    <location>
        <begin position="368"/>
        <end position="388"/>
    </location>
</feature>
<feature type="region of interest" description="Disordered" evidence="4">
    <location>
        <begin position="285"/>
        <end position="537"/>
    </location>
</feature>
<dbReference type="AlphaFoldDB" id="A0A210QL55"/>
<proteinExistence type="predicted"/>
<feature type="compositionally biased region" description="Polar residues" evidence="4">
    <location>
        <begin position="508"/>
        <end position="533"/>
    </location>
</feature>
<sequence length="698" mass="78441">MKMKFYNMKVRIMPVANTGYYAIVVQGISEQSHQALWRTQSHTRKLLTEDSSTVLLDFKSAASPHNPPHPTPQHHLYMNCALQYAELLEKAETPKRKRGERGEIETPGVQIIRKLSIERMEELKKKVTEQQQRYKKLKKEMESIRSGQMDDKLADIWQQMQMEKKAAEEAKQLERKLAEEAEANKPRKGTVSRLFAEQGNTLIDVENIKQEPGTEPTPLLATEGPSGSSVTTALTLKTDLTTPVEDKPKSSATSELLSSLLQSKHYTVNQLEAELKQELHAQQLAAKAASKTAAPQAPPIKEDDDPASSTEDSSSSYVTPTMTKLLEKPGQGQLDEDTPQADLTGGATDSASITTDDHTLDIMVSEEVVTEEEEDEKNEVTTEDDDDTRDSTIDVMSKDDEMSIHKVDDIPEDSTESADVNSASFINVDDEISIKEEEPLSPASSVSSKLSESDNIRNVVRRRGRGRSRGGRRPSRRPRRALHEDERKDDSLSRPSDGETTEEDDDLASSSLNQTGTSGTFSESIPNSPLSHCSDTEDEKNWKNWKKSIMLVWKSAASHKYANVFMHPVTEDIAPGYSSIVFRPMNLGTIKKNVENGIIRTTAEFQRDVMLMFTNAIMYNSSNHNVYKMAVEMYHDVMQHIEQYVSTQLMVQSTDTKHLRTTRRVDNTSDKEEEAKRRRLSTDSHIHTEGGKAKKRKT</sequence>
<dbReference type="InterPro" id="IPR001487">
    <property type="entry name" value="Bromodomain"/>
</dbReference>
<evidence type="ECO:0000256" key="3">
    <source>
        <dbReference type="SAM" id="Coils"/>
    </source>
</evidence>
<gene>
    <name evidence="6" type="ORF">KP79_PYT17540</name>
</gene>
<reference evidence="6 7" key="1">
    <citation type="journal article" date="2017" name="Nat. Ecol. Evol.">
        <title>Scallop genome provides insights into evolution of bilaterian karyotype and development.</title>
        <authorList>
            <person name="Wang S."/>
            <person name="Zhang J."/>
            <person name="Jiao W."/>
            <person name="Li J."/>
            <person name="Xun X."/>
            <person name="Sun Y."/>
            <person name="Guo X."/>
            <person name="Huan P."/>
            <person name="Dong B."/>
            <person name="Zhang L."/>
            <person name="Hu X."/>
            <person name="Sun X."/>
            <person name="Wang J."/>
            <person name="Zhao C."/>
            <person name="Wang Y."/>
            <person name="Wang D."/>
            <person name="Huang X."/>
            <person name="Wang R."/>
            <person name="Lv J."/>
            <person name="Li Y."/>
            <person name="Zhang Z."/>
            <person name="Liu B."/>
            <person name="Lu W."/>
            <person name="Hui Y."/>
            <person name="Liang J."/>
            <person name="Zhou Z."/>
            <person name="Hou R."/>
            <person name="Li X."/>
            <person name="Liu Y."/>
            <person name="Li H."/>
            <person name="Ning X."/>
            <person name="Lin Y."/>
            <person name="Zhao L."/>
            <person name="Xing Q."/>
            <person name="Dou J."/>
            <person name="Li Y."/>
            <person name="Mao J."/>
            <person name="Guo H."/>
            <person name="Dou H."/>
            <person name="Li T."/>
            <person name="Mu C."/>
            <person name="Jiang W."/>
            <person name="Fu Q."/>
            <person name="Fu X."/>
            <person name="Miao Y."/>
            <person name="Liu J."/>
            <person name="Yu Q."/>
            <person name="Li R."/>
            <person name="Liao H."/>
            <person name="Li X."/>
            <person name="Kong Y."/>
            <person name="Jiang Z."/>
            <person name="Chourrout D."/>
            <person name="Li R."/>
            <person name="Bao Z."/>
        </authorList>
    </citation>
    <scope>NUCLEOTIDE SEQUENCE [LARGE SCALE GENOMIC DNA]</scope>
    <source>
        <strain evidence="6 7">PY_sf001</strain>
    </source>
</reference>
<feature type="compositionally biased region" description="Low complexity" evidence="4">
    <location>
        <begin position="285"/>
        <end position="295"/>
    </location>
</feature>
<feature type="compositionally biased region" description="Low complexity" evidence="4">
    <location>
        <begin position="231"/>
        <end position="242"/>
    </location>
</feature>
<evidence type="ECO:0000256" key="4">
    <source>
        <dbReference type="SAM" id="MobiDB-lite"/>
    </source>
</evidence>
<feature type="compositionally biased region" description="Basic residues" evidence="4">
    <location>
        <begin position="459"/>
        <end position="480"/>
    </location>
</feature>
<comment type="caution">
    <text evidence="6">The sequence shown here is derived from an EMBL/GenBank/DDBJ whole genome shotgun (WGS) entry which is preliminary data.</text>
</comment>
<dbReference type="Gene3D" id="1.20.920.10">
    <property type="entry name" value="Bromodomain-like"/>
    <property type="match status" value="1"/>
</dbReference>
<feature type="compositionally biased region" description="Basic and acidic residues" evidence="4">
    <location>
        <begin position="481"/>
        <end position="492"/>
    </location>
</feature>
<dbReference type="SUPFAM" id="SSF47370">
    <property type="entry name" value="Bromodomain"/>
    <property type="match status" value="1"/>
</dbReference>
<evidence type="ECO:0000256" key="2">
    <source>
        <dbReference type="PROSITE-ProRule" id="PRU00035"/>
    </source>
</evidence>
<feature type="compositionally biased region" description="Basic and acidic residues" evidence="4">
    <location>
        <begin position="389"/>
        <end position="409"/>
    </location>
</feature>
<organism evidence="6 7">
    <name type="scientific">Mizuhopecten yessoensis</name>
    <name type="common">Japanese scallop</name>
    <name type="synonym">Patinopecten yessoensis</name>
    <dbReference type="NCBI Taxonomy" id="6573"/>
    <lineage>
        <taxon>Eukaryota</taxon>
        <taxon>Metazoa</taxon>
        <taxon>Spiralia</taxon>
        <taxon>Lophotrochozoa</taxon>
        <taxon>Mollusca</taxon>
        <taxon>Bivalvia</taxon>
        <taxon>Autobranchia</taxon>
        <taxon>Pteriomorphia</taxon>
        <taxon>Pectinida</taxon>
        <taxon>Pectinoidea</taxon>
        <taxon>Pectinidae</taxon>
        <taxon>Mizuhopecten</taxon>
    </lineage>
</organism>